<proteinExistence type="predicted"/>
<gene>
    <name evidence="2" type="ORF">GCM10009665_40020</name>
</gene>
<comment type="caution">
    <text evidence="2">The sequence shown here is derived from an EMBL/GenBank/DDBJ whole genome shotgun (WGS) entry which is preliminary data.</text>
</comment>
<accession>A0ABP4H0N9</accession>
<feature type="compositionally biased region" description="Low complexity" evidence="1">
    <location>
        <begin position="179"/>
        <end position="188"/>
    </location>
</feature>
<dbReference type="EMBL" id="BAAALF010000070">
    <property type="protein sequence ID" value="GAA1245168.1"/>
    <property type="molecule type" value="Genomic_DNA"/>
</dbReference>
<evidence type="ECO:0000313" key="3">
    <source>
        <dbReference type="Proteomes" id="UP001500037"/>
    </source>
</evidence>
<dbReference type="Proteomes" id="UP001500037">
    <property type="component" value="Unassembled WGS sequence"/>
</dbReference>
<evidence type="ECO:0000313" key="2">
    <source>
        <dbReference type="EMBL" id="GAA1245168.1"/>
    </source>
</evidence>
<name>A0ABP4H0N9_9ACTN</name>
<sequence length="470" mass="49852">MRHLAERLSGVAALVDWDGSWFREFWQRDTEGMRACLEGREVPPWDVIESLLQDLATAKGAEGARHEARRLRPLYRAAVGAYDLGDGVRATLTERLHLLREEQHRSTRRLRDLHRQIGARVTGTDDPRAVESDLAWARDYHARICGRIAELRSRVAALEQVETHSLRPSPAGPRPSASPQPATAPAQRRGGRRRGGARFAGLDIHDEAGSTHPPGADQDPFTGTGTGTVAAPRGARFSGASTTASVVTLAAPAPPGADGAPRGARFAGVAVTPGAAEMPVARVAPAVDDADRAAVAHTVELLRRLRTQGLGGQAHAVLAEVARQPAARFPLLAEQLERAGLAADWATLLWEVAALPLELVLGAADALSATGRSADGDQLRRQGMGRSAREIGTAVTALIAQDRHPAARAILDIHLRTRAPGDSAAVALADRTRLVPLLLQVALTISPTLHEALVRSLRVAGAGAEVSAAR</sequence>
<reference evidence="3" key="1">
    <citation type="journal article" date="2019" name="Int. J. Syst. Evol. Microbiol.">
        <title>The Global Catalogue of Microorganisms (GCM) 10K type strain sequencing project: providing services to taxonomists for standard genome sequencing and annotation.</title>
        <authorList>
            <consortium name="The Broad Institute Genomics Platform"/>
            <consortium name="The Broad Institute Genome Sequencing Center for Infectious Disease"/>
            <person name="Wu L."/>
            <person name="Ma J."/>
        </authorList>
    </citation>
    <scope>NUCLEOTIDE SEQUENCE [LARGE SCALE GENOMIC DNA]</scope>
    <source>
        <strain evidence="3">JCM 13004</strain>
    </source>
</reference>
<feature type="region of interest" description="Disordered" evidence="1">
    <location>
        <begin position="163"/>
        <end position="229"/>
    </location>
</feature>
<protein>
    <submittedName>
        <fullName evidence="2">Uncharacterized protein</fullName>
    </submittedName>
</protein>
<organism evidence="2 3">
    <name type="scientific">Kitasatospora nipponensis</name>
    <dbReference type="NCBI Taxonomy" id="258049"/>
    <lineage>
        <taxon>Bacteria</taxon>
        <taxon>Bacillati</taxon>
        <taxon>Actinomycetota</taxon>
        <taxon>Actinomycetes</taxon>
        <taxon>Kitasatosporales</taxon>
        <taxon>Streptomycetaceae</taxon>
        <taxon>Kitasatospora</taxon>
    </lineage>
</organism>
<keyword evidence="3" id="KW-1185">Reference proteome</keyword>
<evidence type="ECO:0000256" key="1">
    <source>
        <dbReference type="SAM" id="MobiDB-lite"/>
    </source>
</evidence>